<dbReference type="EMBL" id="AUSU01001981">
    <property type="protein sequence ID" value="EPS69754.1"/>
    <property type="molecule type" value="Genomic_DNA"/>
</dbReference>
<protein>
    <submittedName>
        <fullName evidence="1">Uncharacterized protein</fullName>
    </submittedName>
</protein>
<sequence length="85" mass="9370">NVEIWPRACCFLRDSRRVSPLITLSIHSVWRGVQGVGAQINGVLATQEWGSIVGLGKGAIPTAAAVNWVREDESWAELVTFYFVI</sequence>
<gene>
    <name evidence="1" type="ORF">M569_05010</name>
</gene>
<comment type="caution">
    <text evidence="1">The sequence shown here is derived from an EMBL/GenBank/DDBJ whole genome shotgun (WGS) entry which is preliminary data.</text>
</comment>
<dbReference type="Proteomes" id="UP000015453">
    <property type="component" value="Unassembled WGS sequence"/>
</dbReference>
<organism evidence="1 2">
    <name type="scientific">Genlisea aurea</name>
    <dbReference type="NCBI Taxonomy" id="192259"/>
    <lineage>
        <taxon>Eukaryota</taxon>
        <taxon>Viridiplantae</taxon>
        <taxon>Streptophyta</taxon>
        <taxon>Embryophyta</taxon>
        <taxon>Tracheophyta</taxon>
        <taxon>Spermatophyta</taxon>
        <taxon>Magnoliopsida</taxon>
        <taxon>eudicotyledons</taxon>
        <taxon>Gunneridae</taxon>
        <taxon>Pentapetalae</taxon>
        <taxon>asterids</taxon>
        <taxon>lamiids</taxon>
        <taxon>Lamiales</taxon>
        <taxon>Lentibulariaceae</taxon>
        <taxon>Genlisea</taxon>
    </lineage>
</organism>
<feature type="non-terminal residue" evidence="1">
    <location>
        <position position="1"/>
    </location>
</feature>
<keyword evidence="2" id="KW-1185">Reference proteome</keyword>
<dbReference type="OrthoDB" id="19606at2759"/>
<name>S8CR90_9LAMI</name>
<dbReference type="AlphaFoldDB" id="S8CR90"/>
<reference evidence="1 2" key="1">
    <citation type="journal article" date="2013" name="BMC Genomics">
        <title>The miniature genome of a carnivorous plant Genlisea aurea contains a low number of genes and short non-coding sequences.</title>
        <authorList>
            <person name="Leushkin E.V."/>
            <person name="Sutormin R.A."/>
            <person name="Nabieva E.R."/>
            <person name="Penin A.A."/>
            <person name="Kondrashov A.S."/>
            <person name="Logacheva M.D."/>
        </authorList>
    </citation>
    <scope>NUCLEOTIDE SEQUENCE [LARGE SCALE GENOMIC DNA]</scope>
</reference>
<feature type="non-terminal residue" evidence="1">
    <location>
        <position position="85"/>
    </location>
</feature>
<evidence type="ECO:0000313" key="2">
    <source>
        <dbReference type="Proteomes" id="UP000015453"/>
    </source>
</evidence>
<proteinExistence type="predicted"/>
<evidence type="ECO:0000313" key="1">
    <source>
        <dbReference type="EMBL" id="EPS69754.1"/>
    </source>
</evidence>
<accession>S8CR90</accession>